<evidence type="ECO:0000256" key="3">
    <source>
        <dbReference type="ARBA" id="ARBA00022576"/>
    </source>
</evidence>
<dbReference type="Proteomes" id="UP000614287">
    <property type="component" value="Unassembled WGS sequence"/>
</dbReference>
<gene>
    <name evidence="7" type="ORF">GCM10009007_14490</name>
</gene>
<feature type="domain" description="Aminotransferase class I/classII large" evidence="6">
    <location>
        <begin position="20"/>
        <end position="378"/>
    </location>
</feature>
<dbReference type="InterPro" id="IPR051326">
    <property type="entry name" value="Kynurenine-oxoglutarate_AT"/>
</dbReference>
<evidence type="ECO:0000256" key="1">
    <source>
        <dbReference type="ARBA" id="ARBA00001933"/>
    </source>
</evidence>
<reference evidence="7" key="2">
    <citation type="submission" date="2020-09" db="EMBL/GenBank/DDBJ databases">
        <authorList>
            <person name="Sun Q."/>
            <person name="Kim S."/>
        </authorList>
    </citation>
    <scope>NUCLEOTIDE SEQUENCE</scope>
    <source>
        <strain evidence="7">KCTC 32501</strain>
    </source>
</reference>
<dbReference type="Pfam" id="PF00155">
    <property type="entry name" value="Aminotran_1_2"/>
    <property type="match status" value="1"/>
</dbReference>
<evidence type="ECO:0000313" key="8">
    <source>
        <dbReference type="Proteomes" id="UP000614287"/>
    </source>
</evidence>
<dbReference type="AlphaFoldDB" id="A0A8J3CHL1"/>
<dbReference type="GO" id="GO:0016212">
    <property type="term" value="F:kynurenine-oxoglutarate transaminase activity"/>
    <property type="evidence" value="ECO:0007669"/>
    <property type="project" value="TreeGrafter"/>
</dbReference>
<accession>A0A8J3CHL1</accession>
<dbReference type="CDD" id="cd00609">
    <property type="entry name" value="AAT_like"/>
    <property type="match status" value="1"/>
</dbReference>
<dbReference type="GO" id="GO:0030170">
    <property type="term" value="F:pyridoxal phosphate binding"/>
    <property type="evidence" value="ECO:0007669"/>
    <property type="project" value="InterPro"/>
</dbReference>
<dbReference type="NCBIfam" id="NF006569">
    <property type="entry name" value="PRK09082.1"/>
    <property type="match status" value="1"/>
</dbReference>
<evidence type="ECO:0000256" key="4">
    <source>
        <dbReference type="ARBA" id="ARBA00022679"/>
    </source>
</evidence>
<dbReference type="SUPFAM" id="SSF53383">
    <property type="entry name" value="PLP-dependent transferases"/>
    <property type="match status" value="1"/>
</dbReference>
<dbReference type="PANTHER" id="PTHR43807">
    <property type="entry name" value="FI04487P"/>
    <property type="match status" value="1"/>
</dbReference>
<keyword evidence="8" id="KW-1185">Reference proteome</keyword>
<dbReference type="InterPro" id="IPR004839">
    <property type="entry name" value="Aminotransferase_I/II_large"/>
</dbReference>
<dbReference type="FunFam" id="3.40.640.10:FF:000033">
    <property type="entry name" value="Aspartate aminotransferase"/>
    <property type="match status" value="1"/>
</dbReference>
<evidence type="ECO:0000313" key="7">
    <source>
        <dbReference type="EMBL" id="GHA74552.1"/>
    </source>
</evidence>
<dbReference type="Gene3D" id="3.90.1150.10">
    <property type="entry name" value="Aspartate Aminotransferase, domain 1"/>
    <property type="match status" value="1"/>
</dbReference>
<evidence type="ECO:0000259" key="6">
    <source>
        <dbReference type="Pfam" id="PF00155"/>
    </source>
</evidence>
<sequence>MKQLTTTIFTTMSALANQSNAINLGQGFPDFAADPTLLQAAFDAMTQDHNQYAPMMGTLALRTEIANLVKKHYGCDVHVDKEITVTAGASEALFCAILAIVQPADEVIILEPAYDLYRPAIVNGGGVPVAVNLSLEYDKFIVDWDKVKTAITSRTRAIIVNTPNNPTGNIFTERDVIELEQIAEQHNLWVISDEVYEHMVFDGALHQSALRRPALAARTIHVASFGKTLHVTGWKIGYVIAPEKLTNAIRAVHQFNTFTVATPLQLGIASYLNTQPNATDELPGFYQAKRDKFKQGLQNTPLTTLPTEGTYFQLVDYSHISTYAHMSDTEFATHLTTQIGVAAIPLSSFYGTPPSHQKIVRFCFAKKDGTLEQALSRLQEGLAK</sequence>
<keyword evidence="5" id="KW-0663">Pyridoxal phosphate</keyword>
<comment type="cofactor">
    <cofactor evidence="1">
        <name>pyridoxal 5'-phosphate</name>
        <dbReference type="ChEBI" id="CHEBI:597326"/>
    </cofactor>
</comment>
<protein>
    <submittedName>
        <fullName evidence="7">Aminotransferase</fullName>
    </submittedName>
</protein>
<organism evidence="7 8">
    <name type="scientific">Formosimonas limnophila</name>
    <dbReference type="NCBI Taxonomy" id="1384487"/>
    <lineage>
        <taxon>Bacteria</taxon>
        <taxon>Pseudomonadati</taxon>
        <taxon>Pseudomonadota</taxon>
        <taxon>Betaproteobacteria</taxon>
        <taxon>Burkholderiales</taxon>
        <taxon>Burkholderiaceae</taxon>
        <taxon>Formosimonas</taxon>
    </lineage>
</organism>
<keyword evidence="4" id="KW-0808">Transferase</keyword>
<evidence type="ECO:0000256" key="5">
    <source>
        <dbReference type="ARBA" id="ARBA00022898"/>
    </source>
</evidence>
<dbReference type="PANTHER" id="PTHR43807:SF20">
    <property type="entry name" value="FI04487P"/>
    <property type="match status" value="1"/>
</dbReference>
<dbReference type="Gene3D" id="3.40.640.10">
    <property type="entry name" value="Type I PLP-dependent aspartate aminotransferase-like (Major domain)"/>
    <property type="match status" value="1"/>
</dbReference>
<dbReference type="RefSeq" id="WP_189493279.1">
    <property type="nucleotide sequence ID" value="NZ_BMZG01000007.1"/>
</dbReference>
<dbReference type="InterPro" id="IPR015424">
    <property type="entry name" value="PyrdxlP-dep_Trfase"/>
</dbReference>
<name>A0A8J3CHL1_9BURK</name>
<comment type="similarity">
    <text evidence="2">Belongs to the class-I pyridoxal-phosphate-dependent aminotransferase family.</text>
</comment>
<dbReference type="InterPro" id="IPR015421">
    <property type="entry name" value="PyrdxlP-dep_Trfase_major"/>
</dbReference>
<comment type="caution">
    <text evidence="7">The sequence shown here is derived from an EMBL/GenBank/DDBJ whole genome shotgun (WGS) entry which is preliminary data.</text>
</comment>
<reference evidence="7" key="1">
    <citation type="journal article" date="2014" name="Int. J. Syst. Evol. Microbiol.">
        <title>Complete genome sequence of Corynebacterium casei LMG S-19264T (=DSM 44701T), isolated from a smear-ripened cheese.</title>
        <authorList>
            <consortium name="US DOE Joint Genome Institute (JGI-PGF)"/>
            <person name="Walter F."/>
            <person name="Albersmeier A."/>
            <person name="Kalinowski J."/>
            <person name="Ruckert C."/>
        </authorList>
    </citation>
    <scope>NUCLEOTIDE SEQUENCE</scope>
    <source>
        <strain evidence="7">KCTC 32501</strain>
    </source>
</reference>
<keyword evidence="3 7" id="KW-0032">Aminotransferase</keyword>
<dbReference type="EMBL" id="BMZG01000007">
    <property type="protein sequence ID" value="GHA74552.1"/>
    <property type="molecule type" value="Genomic_DNA"/>
</dbReference>
<evidence type="ECO:0000256" key="2">
    <source>
        <dbReference type="ARBA" id="ARBA00007441"/>
    </source>
</evidence>
<proteinExistence type="inferred from homology"/>
<dbReference type="GO" id="GO:0005737">
    <property type="term" value="C:cytoplasm"/>
    <property type="evidence" value="ECO:0007669"/>
    <property type="project" value="TreeGrafter"/>
</dbReference>
<dbReference type="InterPro" id="IPR015422">
    <property type="entry name" value="PyrdxlP-dep_Trfase_small"/>
</dbReference>